<evidence type="ECO:0000256" key="1">
    <source>
        <dbReference type="SAM" id="SignalP"/>
    </source>
</evidence>
<feature type="signal peptide" evidence="1">
    <location>
        <begin position="1"/>
        <end position="32"/>
    </location>
</feature>
<gene>
    <name evidence="2" type="ORF">MUCCIDRAFT_115980</name>
</gene>
<name>A0A168GPJ2_MUCCL</name>
<feature type="chain" id="PRO_5007897363" description="Secreted protein" evidence="1">
    <location>
        <begin position="33"/>
        <end position="76"/>
    </location>
</feature>
<accession>A0A168GPJ2</accession>
<keyword evidence="1" id="KW-0732">Signal</keyword>
<dbReference type="VEuPathDB" id="FungiDB:MUCCIDRAFT_115980"/>
<organism evidence="2 3">
    <name type="scientific">Mucor lusitanicus CBS 277.49</name>
    <dbReference type="NCBI Taxonomy" id="747725"/>
    <lineage>
        <taxon>Eukaryota</taxon>
        <taxon>Fungi</taxon>
        <taxon>Fungi incertae sedis</taxon>
        <taxon>Mucoromycota</taxon>
        <taxon>Mucoromycotina</taxon>
        <taxon>Mucoromycetes</taxon>
        <taxon>Mucorales</taxon>
        <taxon>Mucorineae</taxon>
        <taxon>Mucoraceae</taxon>
        <taxon>Mucor</taxon>
    </lineage>
</organism>
<dbReference type="AlphaFoldDB" id="A0A168GPJ2"/>
<protein>
    <recommendedName>
        <fullName evidence="4">Secreted protein</fullName>
    </recommendedName>
</protein>
<comment type="caution">
    <text evidence="2">The sequence shown here is derived from an EMBL/GenBank/DDBJ whole genome shotgun (WGS) entry which is preliminary data.</text>
</comment>
<reference evidence="2 3" key="1">
    <citation type="submission" date="2015-06" db="EMBL/GenBank/DDBJ databases">
        <title>Expansion of signal transduction pathways in fungi by whole-genome duplication.</title>
        <authorList>
            <consortium name="DOE Joint Genome Institute"/>
            <person name="Corrochano L.M."/>
            <person name="Kuo A."/>
            <person name="Marcet-Houben M."/>
            <person name="Polaino S."/>
            <person name="Salamov A."/>
            <person name="Villalobos J.M."/>
            <person name="Alvarez M.I."/>
            <person name="Avalos J."/>
            <person name="Benito E.P."/>
            <person name="Benoit I."/>
            <person name="Burger G."/>
            <person name="Camino L.P."/>
            <person name="Canovas D."/>
            <person name="Cerda-Olmedo E."/>
            <person name="Cheng J.-F."/>
            <person name="Dominguez A."/>
            <person name="Elias M."/>
            <person name="Eslava A.P."/>
            <person name="Glaser F."/>
            <person name="Grimwood J."/>
            <person name="Gutierrez G."/>
            <person name="Heitman J."/>
            <person name="Henrissat B."/>
            <person name="Iturriaga E.A."/>
            <person name="Lang B.F."/>
            <person name="Lavin J.L."/>
            <person name="Lee S."/>
            <person name="Li W."/>
            <person name="Lindquist E."/>
            <person name="Lopez-Garcia S."/>
            <person name="Luque E.M."/>
            <person name="Marcos A.T."/>
            <person name="Martin J."/>
            <person name="Mccluskey K."/>
            <person name="Medina H.R."/>
            <person name="Miralles-Duran A."/>
            <person name="Miyazaki A."/>
            <person name="Munoz-Torres E."/>
            <person name="Oguiza J.A."/>
            <person name="Ohm R."/>
            <person name="Olmedo M."/>
            <person name="Orejas M."/>
            <person name="Ortiz-Castellanos L."/>
            <person name="Pisabarro A.G."/>
            <person name="Rodriguez-Romero J."/>
            <person name="Ruiz-Herrera J."/>
            <person name="Ruiz-Vazquez R."/>
            <person name="Sanz C."/>
            <person name="Schackwitz W."/>
            <person name="Schmutz J."/>
            <person name="Shahriari M."/>
            <person name="Shelest E."/>
            <person name="Silva-Franco F."/>
            <person name="Soanes D."/>
            <person name="Syed K."/>
            <person name="Tagua V.G."/>
            <person name="Talbot N.J."/>
            <person name="Thon M."/>
            <person name="De Vries R.P."/>
            <person name="Wiebenga A."/>
            <person name="Yadav J.S."/>
            <person name="Braun E.L."/>
            <person name="Baker S."/>
            <person name="Garre V."/>
            <person name="Horwitz B."/>
            <person name="Torres-Martinez S."/>
            <person name="Idnurm A."/>
            <person name="Herrera-Estrella A."/>
            <person name="Gabaldon T."/>
            <person name="Grigoriev I.V."/>
        </authorList>
    </citation>
    <scope>NUCLEOTIDE SEQUENCE [LARGE SCALE GENOMIC DNA]</scope>
    <source>
        <strain evidence="2 3">CBS 277.49</strain>
    </source>
</reference>
<dbReference type="EMBL" id="AMYB01000012">
    <property type="protein sequence ID" value="OAC97901.1"/>
    <property type="molecule type" value="Genomic_DNA"/>
</dbReference>
<evidence type="ECO:0008006" key="4">
    <source>
        <dbReference type="Google" id="ProtNLM"/>
    </source>
</evidence>
<keyword evidence="3" id="KW-1185">Reference proteome</keyword>
<evidence type="ECO:0000313" key="2">
    <source>
        <dbReference type="EMBL" id="OAC97901.1"/>
    </source>
</evidence>
<proteinExistence type="predicted"/>
<sequence>MSVCTWLYRRRFQWLPHLFVCLVRLHHRLTAGSQAGIEEGRNNPISIDYDTTNVAIENLFHANFEEFRQYRCYQLE</sequence>
<dbReference type="Proteomes" id="UP000077051">
    <property type="component" value="Unassembled WGS sequence"/>
</dbReference>
<evidence type="ECO:0000313" key="3">
    <source>
        <dbReference type="Proteomes" id="UP000077051"/>
    </source>
</evidence>